<organism evidence="1 2">
    <name type="scientific">Sphagnum troendelagicum</name>
    <dbReference type="NCBI Taxonomy" id="128251"/>
    <lineage>
        <taxon>Eukaryota</taxon>
        <taxon>Viridiplantae</taxon>
        <taxon>Streptophyta</taxon>
        <taxon>Embryophyta</taxon>
        <taxon>Bryophyta</taxon>
        <taxon>Sphagnophytina</taxon>
        <taxon>Sphagnopsida</taxon>
        <taxon>Sphagnales</taxon>
        <taxon>Sphagnaceae</taxon>
        <taxon>Sphagnum</taxon>
    </lineage>
</organism>
<sequence>MVTRTSLNSPCMVAEGVDAGEVETGQEEDWEPAHITDHQSSKGEPWVPLEAEVSAREIGGKTPVPLLIPLLSSSKSSGIDLDDAIACETASMPNTTHMVRLGTTDLDKSYWGLKVPEEELPEAAFLSSIGWRKDCISSRKNSDVLQHPAMTSCEVRNGLSKYLKRTHCASKVTSAHQSLEVKDFSITGHNNSEAAVYPEAPALESGSFVGSMISKACLEHRV</sequence>
<reference evidence="1" key="1">
    <citation type="submission" date="2024-02" db="EMBL/GenBank/DDBJ databases">
        <authorList>
            <consortium name="ELIXIR-Norway"/>
            <consortium name="Elixir Norway"/>
        </authorList>
    </citation>
    <scope>NUCLEOTIDE SEQUENCE</scope>
</reference>
<evidence type="ECO:0000313" key="2">
    <source>
        <dbReference type="Proteomes" id="UP001497512"/>
    </source>
</evidence>
<dbReference type="EMBL" id="OZ019899">
    <property type="protein sequence ID" value="CAK9230882.1"/>
    <property type="molecule type" value="Genomic_DNA"/>
</dbReference>
<proteinExistence type="predicted"/>
<accession>A0ABP0UVM2</accession>
<gene>
    <name evidence="1" type="ORF">CSSPTR1EN2_LOCUS20145</name>
</gene>
<protein>
    <submittedName>
        <fullName evidence="1">Uncharacterized protein</fullName>
    </submittedName>
</protein>
<dbReference type="Proteomes" id="UP001497512">
    <property type="component" value="Chromosome 7"/>
</dbReference>
<name>A0ABP0UVM2_9BRYO</name>
<keyword evidence="2" id="KW-1185">Reference proteome</keyword>
<evidence type="ECO:0000313" key="1">
    <source>
        <dbReference type="EMBL" id="CAK9230882.1"/>
    </source>
</evidence>